<gene>
    <name evidence="8" type="ORF">TTHERM_00930880</name>
</gene>
<evidence type="ECO:0000256" key="4">
    <source>
        <dbReference type="ARBA" id="ARBA00022525"/>
    </source>
</evidence>
<dbReference type="OrthoDB" id="303470at2759"/>
<dbReference type="GeneID" id="7828591"/>
<dbReference type="AlphaFoldDB" id="Q24CF3"/>
<keyword evidence="8" id="KW-0812">Transmembrane</keyword>
<dbReference type="NCBIfam" id="TIGR01376">
    <property type="entry name" value="POMP_repeat"/>
    <property type="match status" value="1"/>
</dbReference>
<proteinExistence type="predicted"/>
<accession>Q24CF3</accession>
<dbReference type="HOGENOM" id="CLU_003191_2_0_1"/>
<keyword evidence="5" id="KW-0732">Signal</keyword>
<sequence>MSQIQNCTFSQNKLENSALIQIQNIDFVQFNLAIFNLNACLSCVFSQTCSQINVIKSAFSQNLSKDSGSCILLKNFLVQGDENSIVDSIFDSNFSQNSGGAIYLQNVDIEILNSIFSNNKASIGGAIRYLDIIPRFIHKIIKSGKANQKSSSDIQFINNEAFIFGNNIGSIPKYLTFYRDNNMKFIEDFQLENIRSGDIIENIEISLLDEEQNIVNIIPPHNTHFTQKILNEIKFYQIQLFSNNQNEIDIKYNTIFSYQQSSNNTFNISGMKIQGMPKKSSQIQISAPFLRQDTMNNTYTVDCQAGEFFSQISQQIYECQQCINNTYSLIEPNLHQAIQCKQCQLDKADSCYLNVINVKNGFWRLSQHDDQIIECQNQPKNCECQSTLKTQQESQFCCIKGFIGPLCEICDNYGEVWGERFGSLD</sequence>
<keyword evidence="9" id="KW-1185">Reference proteome</keyword>
<evidence type="ECO:0000256" key="2">
    <source>
        <dbReference type="ARBA" id="ARBA00004442"/>
    </source>
</evidence>
<dbReference type="RefSeq" id="XP_001025752.2">
    <property type="nucleotide sequence ID" value="XM_001025752.2"/>
</dbReference>
<keyword evidence="4" id="KW-0964">Secreted</keyword>
<dbReference type="Proteomes" id="UP000009168">
    <property type="component" value="Unassembled WGS sequence"/>
</dbReference>
<reference evidence="9" key="1">
    <citation type="journal article" date="2006" name="PLoS Biol.">
        <title>Macronuclear genome sequence of the ciliate Tetrahymena thermophila, a model eukaryote.</title>
        <authorList>
            <person name="Eisen J.A."/>
            <person name="Coyne R.S."/>
            <person name="Wu M."/>
            <person name="Wu D."/>
            <person name="Thiagarajan M."/>
            <person name="Wortman J.R."/>
            <person name="Badger J.H."/>
            <person name="Ren Q."/>
            <person name="Amedeo P."/>
            <person name="Jones K.M."/>
            <person name="Tallon L.J."/>
            <person name="Delcher A.L."/>
            <person name="Salzberg S.L."/>
            <person name="Silva J.C."/>
            <person name="Haas B.J."/>
            <person name="Majoros W.H."/>
            <person name="Farzad M."/>
            <person name="Carlton J.M."/>
            <person name="Smith R.K. Jr."/>
            <person name="Garg J."/>
            <person name="Pearlman R.E."/>
            <person name="Karrer K.M."/>
            <person name="Sun L."/>
            <person name="Manning G."/>
            <person name="Elde N.C."/>
            <person name="Turkewitz A.P."/>
            <person name="Asai D.J."/>
            <person name="Wilkes D.E."/>
            <person name="Wang Y."/>
            <person name="Cai H."/>
            <person name="Collins K."/>
            <person name="Stewart B.A."/>
            <person name="Lee S.R."/>
            <person name="Wilamowska K."/>
            <person name="Weinberg Z."/>
            <person name="Ruzzo W.L."/>
            <person name="Wloga D."/>
            <person name="Gaertig J."/>
            <person name="Frankel J."/>
            <person name="Tsao C.-C."/>
            <person name="Gorovsky M.A."/>
            <person name="Keeling P.J."/>
            <person name="Waller R.F."/>
            <person name="Patron N.J."/>
            <person name="Cherry J.M."/>
            <person name="Stover N.A."/>
            <person name="Krieger C.J."/>
            <person name="del Toro C."/>
            <person name="Ryder H.F."/>
            <person name="Williamson S.C."/>
            <person name="Barbeau R.A."/>
            <person name="Hamilton E.P."/>
            <person name="Orias E."/>
        </authorList>
    </citation>
    <scope>NUCLEOTIDE SEQUENCE [LARGE SCALE GENOMIC DNA]</scope>
    <source>
        <strain evidence="9">SB210</strain>
    </source>
</reference>
<dbReference type="EMBL" id="GG662368">
    <property type="protein sequence ID" value="EAS05507.2"/>
    <property type="molecule type" value="Genomic_DNA"/>
</dbReference>
<organism evidence="8 9">
    <name type="scientific">Tetrahymena thermophila (strain SB210)</name>
    <dbReference type="NCBI Taxonomy" id="312017"/>
    <lineage>
        <taxon>Eukaryota</taxon>
        <taxon>Sar</taxon>
        <taxon>Alveolata</taxon>
        <taxon>Ciliophora</taxon>
        <taxon>Intramacronucleata</taxon>
        <taxon>Oligohymenophorea</taxon>
        <taxon>Hymenostomatida</taxon>
        <taxon>Tetrahymenina</taxon>
        <taxon>Tetrahymenidae</taxon>
        <taxon>Tetrahymena</taxon>
    </lineage>
</organism>
<name>Q24CF3_TETTS</name>
<evidence type="ECO:0000313" key="8">
    <source>
        <dbReference type="EMBL" id="EAS05507.2"/>
    </source>
</evidence>
<protein>
    <submittedName>
        <fullName evidence="8">Transmembrane protein, putative</fullName>
    </submittedName>
</protein>
<comment type="subcellular location">
    <subcellularLocation>
        <location evidence="1">Cell envelope</location>
    </subcellularLocation>
    <subcellularLocation>
        <location evidence="2">Cell outer membrane</location>
    </subcellularLocation>
    <subcellularLocation>
        <location evidence="3">Secreted</location>
    </subcellularLocation>
</comment>
<evidence type="ECO:0000256" key="5">
    <source>
        <dbReference type="ARBA" id="ARBA00022729"/>
    </source>
</evidence>
<evidence type="ECO:0000256" key="6">
    <source>
        <dbReference type="ARBA" id="ARBA00023136"/>
    </source>
</evidence>
<dbReference type="InParanoid" id="Q24CF3"/>
<dbReference type="InterPro" id="IPR003368">
    <property type="entry name" value="POMP_repeat"/>
</dbReference>
<dbReference type="GO" id="GO:0005576">
    <property type="term" value="C:extracellular region"/>
    <property type="evidence" value="ECO:0007669"/>
    <property type="project" value="UniProtKB-SubCell"/>
</dbReference>
<evidence type="ECO:0000313" key="9">
    <source>
        <dbReference type="Proteomes" id="UP000009168"/>
    </source>
</evidence>
<keyword evidence="7" id="KW-0998">Cell outer membrane</keyword>
<evidence type="ECO:0000256" key="7">
    <source>
        <dbReference type="ARBA" id="ARBA00023237"/>
    </source>
</evidence>
<dbReference type="PANTHER" id="PTHR11319:SF35">
    <property type="entry name" value="OUTER MEMBRANE PROTEIN PMPC-RELATED"/>
    <property type="match status" value="1"/>
</dbReference>
<dbReference type="KEGG" id="tet:TTHERM_00930880"/>
<dbReference type="PANTHER" id="PTHR11319">
    <property type="entry name" value="G PROTEIN-COUPLED RECEPTOR-RELATED"/>
    <property type="match status" value="1"/>
</dbReference>
<keyword evidence="6" id="KW-0472">Membrane</keyword>
<evidence type="ECO:0000256" key="1">
    <source>
        <dbReference type="ARBA" id="ARBA00004196"/>
    </source>
</evidence>
<evidence type="ECO:0000256" key="3">
    <source>
        <dbReference type="ARBA" id="ARBA00004613"/>
    </source>
</evidence>